<dbReference type="GO" id="GO:0032259">
    <property type="term" value="P:methylation"/>
    <property type="evidence" value="ECO:0007669"/>
    <property type="project" value="UniProtKB-KW"/>
</dbReference>
<name>A0A642V5R0_9ASCO</name>
<evidence type="ECO:0000256" key="6">
    <source>
        <dbReference type="ARBA" id="ARBA00022679"/>
    </source>
</evidence>
<evidence type="ECO:0000256" key="5">
    <source>
        <dbReference type="ARBA" id="ARBA00022603"/>
    </source>
</evidence>
<dbReference type="SUPFAM" id="SSF53335">
    <property type="entry name" value="S-adenosyl-L-methionine-dependent methyltransferases"/>
    <property type="match status" value="1"/>
</dbReference>
<proteinExistence type="inferred from homology"/>
<accession>A0A642V5R0</accession>
<dbReference type="EMBL" id="SWFS01000227">
    <property type="protein sequence ID" value="KAA8913435.1"/>
    <property type="molecule type" value="Genomic_DNA"/>
</dbReference>
<dbReference type="OrthoDB" id="1723750at2759"/>
<comment type="subcellular location">
    <subcellularLocation>
        <location evidence="2">Cytoplasm</location>
    </subcellularLocation>
    <subcellularLocation>
        <location evidence="1">Nucleus</location>
    </subcellularLocation>
</comment>
<keyword evidence="5" id="KW-0489">Methyltransferase</keyword>
<evidence type="ECO:0000256" key="4">
    <source>
        <dbReference type="ARBA" id="ARBA00022490"/>
    </source>
</evidence>
<keyword evidence="4" id="KW-0963">Cytoplasm</keyword>
<keyword evidence="7" id="KW-0949">S-adenosyl-L-methionine</keyword>
<protein>
    <recommendedName>
        <fullName evidence="3">protein-histidine N-methyltransferase</fullName>
        <ecNumber evidence="3">2.1.1.85</ecNumber>
    </recommendedName>
</protein>
<evidence type="ECO:0000313" key="11">
    <source>
        <dbReference type="Proteomes" id="UP000761534"/>
    </source>
</evidence>
<dbReference type="InterPro" id="IPR019410">
    <property type="entry name" value="Methyltransf_16"/>
</dbReference>
<evidence type="ECO:0000256" key="1">
    <source>
        <dbReference type="ARBA" id="ARBA00004123"/>
    </source>
</evidence>
<dbReference type="Gene3D" id="3.40.50.150">
    <property type="entry name" value="Vaccinia Virus protein VP39"/>
    <property type="match status" value="1"/>
</dbReference>
<keyword evidence="8" id="KW-0539">Nucleus</keyword>
<evidence type="ECO:0000256" key="8">
    <source>
        <dbReference type="ARBA" id="ARBA00023242"/>
    </source>
</evidence>
<dbReference type="PANTHER" id="PTHR14614">
    <property type="entry name" value="HEPATOCELLULAR CARCINOMA-ASSOCIATED ANTIGEN"/>
    <property type="match status" value="1"/>
</dbReference>
<evidence type="ECO:0000256" key="7">
    <source>
        <dbReference type="ARBA" id="ARBA00022691"/>
    </source>
</evidence>
<gene>
    <name evidence="10" type="ORF">TRICI_003195</name>
</gene>
<evidence type="ECO:0000256" key="9">
    <source>
        <dbReference type="ARBA" id="ARBA00038126"/>
    </source>
</evidence>
<dbReference type="AlphaFoldDB" id="A0A642V5R0"/>
<dbReference type="GO" id="GO:0018064">
    <property type="term" value="F:protein-L-histidine N-tele-methyltransferase activity"/>
    <property type="evidence" value="ECO:0007669"/>
    <property type="project" value="UniProtKB-EC"/>
</dbReference>
<dbReference type="GO" id="GO:0005634">
    <property type="term" value="C:nucleus"/>
    <property type="evidence" value="ECO:0007669"/>
    <property type="project" value="UniProtKB-SubCell"/>
</dbReference>
<sequence>MAFKFGFSGDDIEGSEDVAMEEVDFRRFMLNDSEVRSENMPRLHRFDKLIPHTRISYSMGENEKVPRRDFFDVKYQLMGQDELSATDEILLGSSDIQTETYEGGMKVWECSYDLVKVLEQEPQTPQSVLELGCGAAVPLVHVFDHVLRNNVTGVKLTLADFNTSVLRLVSAPNMLLTWMAAVGRTESALEGEVEITQELVDQFLQDLSNRQIELQFVSGSWSSQFVRLLEPTKYDLILASETIYSLDTLDVFTDTMLNCLSSTGSALIAAKKVYFGVGGGIPEFESELQKRSVPVQWVLEDKRGVGRAVLRINLK</sequence>
<evidence type="ECO:0000256" key="3">
    <source>
        <dbReference type="ARBA" id="ARBA00012533"/>
    </source>
</evidence>
<evidence type="ECO:0000256" key="2">
    <source>
        <dbReference type="ARBA" id="ARBA00004496"/>
    </source>
</evidence>
<dbReference type="VEuPathDB" id="FungiDB:TRICI_003195"/>
<evidence type="ECO:0000313" key="10">
    <source>
        <dbReference type="EMBL" id="KAA8913435.1"/>
    </source>
</evidence>
<dbReference type="InterPro" id="IPR029063">
    <property type="entry name" value="SAM-dependent_MTases_sf"/>
</dbReference>
<dbReference type="GO" id="GO:0005737">
    <property type="term" value="C:cytoplasm"/>
    <property type="evidence" value="ECO:0007669"/>
    <property type="project" value="UniProtKB-SubCell"/>
</dbReference>
<comment type="similarity">
    <text evidence="9">Belongs to the methyltransferase superfamily. METTL18 family.</text>
</comment>
<dbReference type="EC" id="2.1.1.85" evidence="3"/>
<dbReference type="Proteomes" id="UP000761534">
    <property type="component" value="Unassembled WGS sequence"/>
</dbReference>
<organism evidence="10 11">
    <name type="scientific">Trichomonascus ciferrii</name>
    <dbReference type="NCBI Taxonomy" id="44093"/>
    <lineage>
        <taxon>Eukaryota</taxon>
        <taxon>Fungi</taxon>
        <taxon>Dikarya</taxon>
        <taxon>Ascomycota</taxon>
        <taxon>Saccharomycotina</taxon>
        <taxon>Dipodascomycetes</taxon>
        <taxon>Dipodascales</taxon>
        <taxon>Trichomonascaceae</taxon>
        <taxon>Trichomonascus</taxon>
        <taxon>Trichomonascus ciferrii complex</taxon>
    </lineage>
</organism>
<keyword evidence="11" id="KW-1185">Reference proteome</keyword>
<keyword evidence="6" id="KW-0808">Transferase</keyword>
<reference evidence="10" key="1">
    <citation type="journal article" date="2019" name="G3 (Bethesda)">
        <title>Genome Assemblies of Two Rare Opportunistic Yeast Pathogens: Diutina rugosa (syn. Candida rugosa) and Trichomonascus ciferrii (syn. Candida ciferrii).</title>
        <authorList>
            <person name="Mixao V."/>
            <person name="Saus E."/>
            <person name="Hansen A.P."/>
            <person name="Lass-Florl C."/>
            <person name="Gabaldon T."/>
        </authorList>
    </citation>
    <scope>NUCLEOTIDE SEQUENCE</scope>
    <source>
        <strain evidence="10">CBS 4856</strain>
    </source>
</reference>
<dbReference type="PANTHER" id="PTHR14614:SF39">
    <property type="entry name" value="HISTIDINE PROTEIN METHYLTRANSFERASE 1 HOMOLOG"/>
    <property type="match status" value="1"/>
</dbReference>
<comment type="caution">
    <text evidence="10">The sequence shown here is derived from an EMBL/GenBank/DDBJ whole genome shotgun (WGS) entry which is preliminary data.</text>
</comment>